<dbReference type="CDD" id="cd08948">
    <property type="entry name" value="5beta-POR_like_SDR_a"/>
    <property type="match status" value="1"/>
</dbReference>
<dbReference type="PANTHER" id="PTHR32487:SF0">
    <property type="entry name" value="3-OXO-DELTA(4,5)-STEROID 5-BETA-REDUCTASE"/>
    <property type="match status" value="1"/>
</dbReference>
<keyword evidence="3" id="KW-1185">Reference proteome</keyword>
<evidence type="ECO:0000259" key="1">
    <source>
        <dbReference type="Pfam" id="PF22917"/>
    </source>
</evidence>
<dbReference type="InterPro" id="IPR055222">
    <property type="entry name" value="PRISE-like_Rossmann-fold"/>
</dbReference>
<name>A0ABQ8GII7_9PEZI</name>
<sequence>MEEKVAFVTGCNGVSGNAIVEHLVRCSKKEWSKIIVTSRSRPPLLWPDPRLEFIPIDFLDPAEGIVELIRSHCRYVTHAFFTSYVHVDNFSELKEKNIPLFKNFLDAITTVSPNLKRVCLQTGTKHYGCHLGPVEIPVCESLPRCKDNGDNFYYEQEDYLREKQVGSRWYYNVIRPHAIVGYAPHATGMSQALTAAIYLLVCKEDGDPGAFPGSAFIFDHFDDCSYAPSLADLSVWASTQEHCANEDFVHCNGDVYMFRYFWPRLAAYFGVKAPDSTFPKSGNVRKGHASEISMVEWASNKRHIWERICRKYGGKVEAFDWGTWAFFDWSLGKTWVTVASTAKARKFGWTRIDNSYDAWIDTFRSFANAGILPQRSDLVGLDWSWIRGSLQSSPEQRP</sequence>
<dbReference type="InterPro" id="IPR036291">
    <property type="entry name" value="NAD(P)-bd_dom_sf"/>
</dbReference>
<comment type="caution">
    <text evidence="2">The sequence shown here is derived from an EMBL/GenBank/DDBJ whole genome shotgun (WGS) entry which is preliminary data.</text>
</comment>
<reference evidence="2 3" key="1">
    <citation type="journal article" date="2021" name="Nat. Commun.">
        <title>Genetic determinants of endophytism in the Arabidopsis root mycobiome.</title>
        <authorList>
            <person name="Mesny F."/>
            <person name="Miyauchi S."/>
            <person name="Thiergart T."/>
            <person name="Pickel B."/>
            <person name="Atanasova L."/>
            <person name="Karlsson M."/>
            <person name="Huettel B."/>
            <person name="Barry K.W."/>
            <person name="Haridas S."/>
            <person name="Chen C."/>
            <person name="Bauer D."/>
            <person name="Andreopoulos W."/>
            <person name="Pangilinan J."/>
            <person name="LaButti K."/>
            <person name="Riley R."/>
            <person name="Lipzen A."/>
            <person name="Clum A."/>
            <person name="Drula E."/>
            <person name="Henrissat B."/>
            <person name="Kohler A."/>
            <person name="Grigoriev I.V."/>
            <person name="Martin F.M."/>
            <person name="Hacquard S."/>
        </authorList>
    </citation>
    <scope>NUCLEOTIDE SEQUENCE [LARGE SCALE GENOMIC DNA]</scope>
    <source>
        <strain evidence="2 3">MPI-SDFR-AT-0080</strain>
    </source>
</reference>
<dbReference type="EMBL" id="JAGTJR010000007">
    <property type="protein sequence ID" value="KAH7057094.1"/>
    <property type="molecule type" value="Genomic_DNA"/>
</dbReference>
<organism evidence="2 3">
    <name type="scientific">Macrophomina phaseolina</name>
    <dbReference type="NCBI Taxonomy" id="35725"/>
    <lineage>
        <taxon>Eukaryota</taxon>
        <taxon>Fungi</taxon>
        <taxon>Dikarya</taxon>
        <taxon>Ascomycota</taxon>
        <taxon>Pezizomycotina</taxon>
        <taxon>Dothideomycetes</taxon>
        <taxon>Dothideomycetes incertae sedis</taxon>
        <taxon>Botryosphaeriales</taxon>
        <taxon>Botryosphaeriaceae</taxon>
        <taxon>Macrophomina</taxon>
    </lineage>
</organism>
<dbReference type="Pfam" id="PF22917">
    <property type="entry name" value="PRISE"/>
    <property type="match status" value="1"/>
</dbReference>
<evidence type="ECO:0000313" key="2">
    <source>
        <dbReference type="EMBL" id="KAH7057094.1"/>
    </source>
</evidence>
<dbReference type="SUPFAM" id="SSF51735">
    <property type="entry name" value="NAD(P)-binding Rossmann-fold domains"/>
    <property type="match status" value="1"/>
</dbReference>
<proteinExistence type="predicted"/>
<evidence type="ECO:0000313" key="3">
    <source>
        <dbReference type="Proteomes" id="UP000774617"/>
    </source>
</evidence>
<gene>
    <name evidence="2" type="ORF">B0J12DRAFT_774739</name>
</gene>
<feature type="domain" description="PRISE-like Rossmann-fold" evidence="1">
    <location>
        <begin position="6"/>
        <end position="315"/>
    </location>
</feature>
<dbReference type="PANTHER" id="PTHR32487">
    <property type="entry name" value="3-OXO-DELTA(4,5)-STEROID 5-BETA-REDUCTASE"/>
    <property type="match status" value="1"/>
</dbReference>
<protein>
    <recommendedName>
        <fullName evidence="1">PRISE-like Rossmann-fold domain-containing protein</fullName>
    </recommendedName>
</protein>
<accession>A0ABQ8GII7</accession>
<dbReference type="Proteomes" id="UP000774617">
    <property type="component" value="Unassembled WGS sequence"/>
</dbReference>
<dbReference type="Gene3D" id="3.40.50.720">
    <property type="entry name" value="NAD(P)-binding Rossmann-like Domain"/>
    <property type="match status" value="1"/>
</dbReference>